<comment type="caution">
    <text evidence="1">The sequence shown here is derived from an EMBL/GenBank/DDBJ whole genome shotgun (WGS) entry which is preliminary data.</text>
</comment>
<proteinExistence type="predicted"/>
<gene>
    <name evidence="1" type="ORF">JCM19294_762</name>
</gene>
<protein>
    <submittedName>
        <fullName evidence="1">Transcriptional regulator</fullName>
    </submittedName>
</protein>
<dbReference type="PANTHER" id="PTHR31984:SF17">
    <property type="entry name" value="TRANSCRIPTIONAL REGULATOR"/>
    <property type="match status" value="1"/>
</dbReference>
<dbReference type="eggNOG" id="COG1678">
    <property type="taxonomic scope" value="Bacteria"/>
</dbReference>
<dbReference type="EMBL" id="BBML01000009">
    <property type="protein sequence ID" value="GAK98129.1"/>
    <property type="molecule type" value="Genomic_DNA"/>
</dbReference>
<name>A0A090Q4W1_9FLAO</name>
<dbReference type="Gene3D" id="3.40.1740.10">
    <property type="entry name" value="VC0467-like"/>
    <property type="match status" value="1"/>
</dbReference>
<evidence type="ECO:0000313" key="2">
    <source>
        <dbReference type="Proteomes" id="UP000029221"/>
    </source>
</evidence>
<organism evidence="1 2">
    <name type="scientific">Nonlabens tegetincola</name>
    <dbReference type="NCBI Taxonomy" id="323273"/>
    <lineage>
        <taxon>Bacteria</taxon>
        <taxon>Pseudomonadati</taxon>
        <taxon>Bacteroidota</taxon>
        <taxon>Flavobacteriia</taxon>
        <taxon>Flavobacteriales</taxon>
        <taxon>Flavobacteriaceae</taxon>
        <taxon>Nonlabens</taxon>
    </lineage>
</organism>
<accession>A0A090Q4W1</accession>
<dbReference type="OrthoDB" id="9807486at2"/>
<sequence>MKIVAPDRGHLLVSEPSVIGDYSFSRSVVLITDYNEAGVVGFILNKPLDCTLDQLLPEVSVNFEVFQGGPVDTDNLYFLHNVPELIPDSHLIKDDIYWGGDFNVVIDLINKNLIEPSNIKFFLGYSGWELEQLDNELNANSWVVVENTDKKKLLTKNMLAFWKEKMKTLGGNYQLWLNAPENPNYN</sequence>
<dbReference type="SUPFAM" id="SSF143456">
    <property type="entry name" value="VC0467-like"/>
    <property type="match status" value="1"/>
</dbReference>
<dbReference type="InterPro" id="IPR003774">
    <property type="entry name" value="AlgH-like"/>
</dbReference>
<dbReference type="Pfam" id="PF02622">
    <property type="entry name" value="DUF179"/>
    <property type="match status" value="1"/>
</dbReference>
<dbReference type="STRING" id="319236.BST91_05065"/>
<dbReference type="PANTHER" id="PTHR31984">
    <property type="entry name" value="TRANSPORTER, PUTATIVE (DUF179)-RELATED"/>
    <property type="match status" value="1"/>
</dbReference>
<dbReference type="Proteomes" id="UP000029221">
    <property type="component" value="Unassembled WGS sequence"/>
</dbReference>
<dbReference type="RefSeq" id="WP_042280175.1">
    <property type="nucleotide sequence ID" value="NZ_BBML01000009.1"/>
</dbReference>
<dbReference type="AlphaFoldDB" id="A0A090Q4W1"/>
<accession>A0A2S7TBS1</accession>
<keyword evidence="2" id="KW-1185">Reference proteome</keyword>
<evidence type="ECO:0000313" key="1">
    <source>
        <dbReference type="EMBL" id="GAK98129.1"/>
    </source>
</evidence>
<reference evidence="1" key="1">
    <citation type="journal article" date="2014" name="Genome Announc.">
        <title>Draft Genome Sequences of Marine Flavobacterium Nonlabens Strains NR17, NR24, NR27, NR32, NR33, and Ara13.</title>
        <authorList>
            <person name="Nakanishi M."/>
            <person name="Meirelles P."/>
            <person name="Suzuki R."/>
            <person name="Takatani N."/>
            <person name="Mino S."/>
            <person name="Suda W."/>
            <person name="Oshima K."/>
            <person name="Hattori M."/>
            <person name="Ohkuma M."/>
            <person name="Hosokawa M."/>
            <person name="Miyashita K."/>
            <person name="Thompson F.L."/>
            <person name="Niwa A."/>
            <person name="Sawabe T."/>
            <person name="Sawabe T."/>
        </authorList>
    </citation>
    <scope>NUCLEOTIDE SEQUENCE [LARGE SCALE GENOMIC DNA]</scope>
    <source>
        <strain evidence="1">JCM 19294</strain>
    </source>
</reference>